<reference evidence="2" key="1">
    <citation type="submission" date="2022-11" db="UniProtKB">
        <authorList>
            <consortium name="WormBaseParasite"/>
        </authorList>
    </citation>
    <scope>IDENTIFICATION</scope>
</reference>
<evidence type="ECO:0000313" key="2">
    <source>
        <dbReference type="WBParaSite" id="ACRNAN_scaffold145.g26542.t1"/>
    </source>
</evidence>
<dbReference type="WBParaSite" id="ACRNAN_scaffold145.g26542.t1">
    <property type="protein sequence ID" value="ACRNAN_scaffold145.g26542.t1"/>
    <property type="gene ID" value="ACRNAN_scaffold145.g26542"/>
</dbReference>
<evidence type="ECO:0000313" key="1">
    <source>
        <dbReference type="Proteomes" id="UP000887540"/>
    </source>
</evidence>
<accession>A0A914CWB2</accession>
<dbReference type="Proteomes" id="UP000887540">
    <property type="component" value="Unplaced"/>
</dbReference>
<sequence>MINAPASCYNGGCCLTESLNHNFQSNPRFGQQINSQPANTCSIGILSLGISCNTDFDCAKMTNVPVTCSNGNCCVTSLTPIARNCTNGRTSLSIACTSTAQCMTVSDGDVYCENGVCCEAPNLENRSVVPEYDDHEDENFV</sequence>
<dbReference type="AlphaFoldDB" id="A0A914CWB2"/>
<proteinExistence type="predicted"/>
<name>A0A914CWB2_9BILA</name>
<organism evidence="1 2">
    <name type="scientific">Acrobeloides nanus</name>
    <dbReference type="NCBI Taxonomy" id="290746"/>
    <lineage>
        <taxon>Eukaryota</taxon>
        <taxon>Metazoa</taxon>
        <taxon>Ecdysozoa</taxon>
        <taxon>Nematoda</taxon>
        <taxon>Chromadorea</taxon>
        <taxon>Rhabditida</taxon>
        <taxon>Tylenchina</taxon>
        <taxon>Cephalobomorpha</taxon>
        <taxon>Cephaloboidea</taxon>
        <taxon>Cephalobidae</taxon>
        <taxon>Acrobeloides</taxon>
    </lineage>
</organism>
<keyword evidence="1" id="KW-1185">Reference proteome</keyword>
<protein>
    <submittedName>
        <fullName evidence="2">Uncharacterized protein</fullName>
    </submittedName>
</protein>